<dbReference type="RefSeq" id="WP_125651206.1">
    <property type="nucleotide sequence ID" value="NZ_JBHTOH010000076.1"/>
</dbReference>
<evidence type="ECO:0000313" key="3">
    <source>
        <dbReference type="Proteomes" id="UP001597191"/>
    </source>
</evidence>
<dbReference type="SUPFAM" id="SSF56300">
    <property type="entry name" value="Metallo-dependent phosphatases"/>
    <property type="match status" value="1"/>
</dbReference>
<dbReference type="Pfam" id="PF00149">
    <property type="entry name" value="Metallophos"/>
    <property type="match status" value="1"/>
</dbReference>
<comment type="caution">
    <text evidence="2">The sequence shown here is derived from an EMBL/GenBank/DDBJ whole genome shotgun (WGS) entry which is preliminary data.</text>
</comment>
<dbReference type="CDD" id="cd00838">
    <property type="entry name" value="MPP_superfamily"/>
    <property type="match status" value="1"/>
</dbReference>
<organism evidence="2 3">
    <name type="scientific">Lapidilactobacillus gannanensis</name>
    <dbReference type="NCBI Taxonomy" id="2486002"/>
    <lineage>
        <taxon>Bacteria</taxon>
        <taxon>Bacillati</taxon>
        <taxon>Bacillota</taxon>
        <taxon>Bacilli</taxon>
        <taxon>Lactobacillales</taxon>
        <taxon>Lactobacillaceae</taxon>
        <taxon>Lapidilactobacillus</taxon>
    </lineage>
</organism>
<dbReference type="EMBL" id="JBHTOH010000076">
    <property type="protein sequence ID" value="MFD1411461.1"/>
    <property type="molecule type" value="Genomic_DNA"/>
</dbReference>
<gene>
    <name evidence="2" type="ORF">ACFQ4R_07685</name>
</gene>
<name>A0ABW4BP73_9LACO</name>
<proteinExistence type="predicted"/>
<accession>A0ABW4BP73</accession>
<dbReference type="InterPro" id="IPR029052">
    <property type="entry name" value="Metallo-depent_PP-like"/>
</dbReference>
<dbReference type="Gene3D" id="3.60.21.10">
    <property type="match status" value="1"/>
</dbReference>
<dbReference type="NCBIfam" id="TIGR03729">
    <property type="entry name" value="acc_ester"/>
    <property type="match status" value="1"/>
</dbReference>
<reference evidence="3" key="1">
    <citation type="journal article" date="2019" name="Int. J. Syst. Evol. Microbiol.">
        <title>The Global Catalogue of Microorganisms (GCM) 10K type strain sequencing project: providing services to taxonomists for standard genome sequencing and annotation.</title>
        <authorList>
            <consortium name="The Broad Institute Genomics Platform"/>
            <consortium name="The Broad Institute Genome Sequencing Center for Infectious Disease"/>
            <person name="Wu L."/>
            <person name="Ma J."/>
        </authorList>
    </citation>
    <scope>NUCLEOTIDE SEQUENCE [LARGE SCALE GENOMIC DNA]</scope>
    <source>
        <strain evidence="3">CCM 8937</strain>
    </source>
</reference>
<sequence>MKLAISSDNHFDVNRIDLDSIIPLQAEYLVQKNIDYYFITGDLFNNFEESVNYVERLQQEVGSTTKVYFIAGNHDMLNGVTYQELERTNLHPQYLHHRTLRIPEKHLSIIGNNGWYDYSFPDQLSKKTAPEINHWKQSFWVDQKIDSPLNDQERMKIVLKQVTADFQTARENHDKIVFLTHFVPQQNFIFDQLDHPRWQIVNALLGSKRLGELIEEYPVQYTAFGHLHIRNLPQTIANTTYIHQPLGYGVRRAFEWQQPDFLTEWQRTLKVLVI</sequence>
<keyword evidence="3" id="KW-1185">Reference proteome</keyword>
<dbReference type="Proteomes" id="UP001597191">
    <property type="component" value="Unassembled WGS sequence"/>
</dbReference>
<protein>
    <submittedName>
        <fullName evidence="2">Metallophosphoesterase</fullName>
    </submittedName>
</protein>
<dbReference type="InterPro" id="IPR022302">
    <property type="entry name" value="Phosphoesterase_putative"/>
</dbReference>
<dbReference type="InterPro" id="IPR004843">
    <property type="entry name" value="Calcineurin-like_PHP"/>
</dbReference>
<feature type="domain" description="Calcineurin-like phosphoesterase" evidence="1">
    <location>
        <begin position="1"/>
        <end position="229"/>
    </location>
</feature>
<evidence type="ECO:0000313" key="2">
    <source>
        <dbReference type="EMBL" id="MFD1411461.1"/>
    </source>
</evidence>
<evidence type="ECO:0000259" key="1">
    <source>
        <dbReference type="Pfam" id="PF00149"/>
    </source>
</evidence>